<dbReference type="EMBL" id="CP117880">
    <property type="protein sequence ID" value="WDF67644.1"/>
    <property type="molecule type" value="Genomic_DNA"/>
</dbReference>
<dbReference type="InterPro" id="IPR023917">
    <property type="entry name" value="Bifunctiontional_GlmU_bac-type"/>
</dbReference>
<accession>A0ABY7WGA2</accession>
<dbReference type="NCBIfam" id="TIGR03991">
    <property type="entry name" value="alt_bact_glmU"/>
    <property type="match status" value="1"/>
</dbReference>
<evidence type="ECO:0000256" key="1">
    <source>
        <dbReference type="ARBA" id="ARBA00022679"/>
    </source>
</evidence>
<dbReference type="InterPro" id="IPR050065">
    <property type="entry name" value="GlmU-like"/>
</dbReference>
<dbReference type="PANTHER" id="PTHR43584">
    <property type="entry name" value="NUCLEOTIDYL TRANSFERASE"/>
    <property type="match status" value="1"/>
</dbReference>
<dbReference type="Pfam" id="PF13562">
    <property type="entry name" value="NTP_transf_4"/>
    <property type="match status" value="1"/>
</dbReference>
<dbReference type="Proteomes" id="UP001221558">
    <property type="component" value="Chromosome"/>
</dbReference>
<keyword evidence="1 3" id="KW-0808">Transferase</keyword>
<evidence type="ECO:0000313" key="3">
    <source>
        <dbReference type="EMBL" id="WDF67644.1"/>
    </source>
</evidence>
<keyword evidence="2" id="KW-0012">Acyltransferase</keyword>
<keyword evidence="4" id="KW-1185">Reference proteome</keyword>
<name>A0ABY7WGA2_9SPHI</name>
<dbReference type="GO" id="GO:0016740">
    <property type="term" value="F:transferase activity"/>
    <property type="evidence" value="ECO:0007669"/>
    <property type="project" value="UniProtKB-KW"/>
</dbReference>
<dbReference type="Gene3D" id="2.160.10.10">
    <property type="entry name" value="Hexapeptide repeat proteins"/>
    <property type="match status" value="1"/>
</dbReference>
<dbReference type="RefSeq" id="WP_274266372.1">
    <property type="nucleotide sequence ID" value="NZ_CP117880.1"/>
</dbReference>
<evidence type="ECO:0000313" key="4">
    <source>
        <dbReference type="Proteomes" id="UP001221558"/>
    </source>
</evidence>
<dbReference type="InterPro" id="IPR011004">
    <property type="entry name" value="Trimer_LpxA-like_sf"/>
</dbReference>
<reference evidence="3 4" key="1">
    <citation type="submission" date="2023-02" db="EMBL/GenBank/DDBJ databases">
        <title>Genome sequence of Sphingobacterium sp. KACC 22765.</title>
        <authorList>
            <person name="Kim S."/>
            <person name="Heo J."/>
            <person name="Kwon S.-W."/>
        </authorList>
    </citation>
    <scope>NUCLEOTIDE SEQUENCE [LARGE SCALE GENOMIC DNA]</scope>
    <source>
        <strain evidence="3 4">KACC 22765</strain>
    </source>
</reference>
<dbReference type="SUPFAM" id="SSF51161">
    <property type="entry name" value="Trimeric LpxA-like enzymes"/>
    <property type="match status" value="1"/>
</dbReference>
<proteinExistence type="predicted"/>
<sequence>MLEVVLHDRARWREHLLPLVYTRPVGDLRLGILTLHEKWQHLFSTKVSFYTAPYLQQKFPLPSSAAASYLVIRANILPTTGLVNALIALPTQSVLYGSDGDWLAYHINRWEEEPVLADLQQVLFSEEAVSIHFLEDIYRLNRDQLLHDYALLTQQQTSALLHDSNQVFGQQLFVCAGVTAFGSTFNTVDGPIYLGAGAVIEEGAYLKGPLAICASARVKTGSRLYPNVTIGPAATIAGEVNNAVLWGNCAKGHEGYLGCAVIGEGCNLGAGTSNSNLQNNWSTVKLHDYHVAGLRDTGVQKVGTFMGDYAMCGVNSTITTGNIIGVGAQIAMSNIIPKFVADFCWLTDKKTAIYRWQKFEAMLHARAAIKNEQLSSLDLEILKTVFNTSTVEREEY</sequence>
<organism evidence="3 4">
    <name type="scientific">Sphingobacterium oryzagri</name>
    <dbReference type="NCBI Taxonomy" id="3025669"/>
    <lineage>
        <taxon>Bacteria</taxon>
        <taxon>Pseudomonadati</taxon>
        <taxon>Bacteroidota</taxon>
        <taxon>Sphingobacteriia</taxon>
        <taxon>Sphingobacteriales</taxon>
        <taxon>Sphingobacteriaceae</taxon>
        <taxon>Sphingobacterium</taxon>
    </lineage>
</organism>
<gene>
    <name evidence="3" type="ORF">PQ465_15190</name>
</gene>
<evidence type="ECO:0000256" key="2">
    <source>
        <dbReference type="ARBA" id="ARBA00023315"/>
    </source>
</evidence>
<protein>
    <submittedName>
        <fullName evidence="3">Sugar nucleotidyl transferase</fullName>
    </submittedName>
</protein>